<feature type="transmembrane region" description="Helical" evidence="1">
    <location>
        <begin position="751"/>
        <end position="773"/>
    </location>
</feature>
<dbReference type="EMBL" id="LNXW01000013">
    <property type="protein sequence ID" value="KTC81167.1"/>
    <property type="molecule type" value="Genomic_DNA"/>
</dbReference>
<name>A0A0W0SCA9_9GAMM</name>
<organism evidence="2 3">
    <name type="scientific">Legionella cherrii</name>
    <dbReference type="NCBI Taxonomy" id="28084"/>
    <lineage>
        <taxon>Bacteria</taxon>
        <taxon>Pseudomonadati</taxon>
        <taxon>Pseudomonadota</taxon>
        <taxon>Gammaproteobacteria</taxon>
        <taxon>Legionellales</taxon>
        <taxon>Legionellaceae</taxon>
        <taxon>Legionella</taxon>
    </lineage>
</organism>
<dbReference type="AlphaFoldDB" id="A0A0W0SCA9"/>
<comment type="caution">
    <text evidence="2">The sequence shown here is derived from an EMBL/GenBank/DDBJ whole genome shotgun (WGS) entry which is preliminary data.</text>
</comment>
<evidence type="ECO:0000313" key="3">
    <source>
        <dbReference type="Proteomes" id="UP000054921"/>
    </source>
</evidence>
<protein>
    <submittedName>
        <fullName evidence="2">Dot/Icm T4SS effector</fullName>
    </submittedName>
</protein>
<sequence length="842" mass="93855">MGKKVVYHSFDFDGCFSNEASAYRLGTKWSEKEIDEQANKNYKSKDEVDRAYLEANREIIESFKTGEETVLLVGSNRQNPEIDFGNGNSGFTMLYPTGSVFPRMEAIAKEVGENTTFNPFLLLDLEFESVEIGKTYSEFNNKGYLNENGTYKPTVTSNQFTVDGFPQQLDDESKVSLLFAQMKLAAMQNPDDDIEFNFYDDRKDIVEGLNKFLNDNPELIPKNVTLNIKAYSGPIPTPEQANSELNQFIMHTAASLDTDNPSPATKEAMELAQKNNCPILIKINGEGGDKFVIYRHNKEGNWDFADFDEKELDLNATEFSKKFPAEDGGRQFLQTFKNPEIHRSLEKLHFLPIPSGRPSNRGIEHYPYGKPIPFSPIRGEGSIPTAITDWKPVFQVMRQASTDPLLDASRKLSVAKHFTLARFIAEGYANPKAAPGDGVQEFVDQKFIKMTNQEIADTLVDSKINGHSIKQILTDEQRQNKIIELVIAKKLSKLNDVELSIQERYEIESSLKGIEEHLPLEFTKMSADALATALSDSAMSGQAIVKLLKDDENKEQIINQVIDNKFSKLQGELTDEERQKIETSFNGMEPFITQKFAKMQRQGIVKLLNDSHMSGQIIVQLLKDTENKEQIISDLINKKRSILQGDLSEKKRTELEASLMELYKIRINGGLSQLNQEIKIEGLSNARQALHATISETLENPDLTLEDYQNIDEIIHHANIASDLQNRENFQSICRLGELADEVVGKKSERLGAASAACGFLAVAAAIAAIALAPTGIGLIVGLAVAAALAGASLGTGIAAKKSESDLSKKTHAFKHALEDIREQNKEVNDTQLGQRTIQLPT</sequence>
<proteinExistence type="predicted"/>
<gene>
    <name evidence="2" type="ORF">Lche_3187</name>
</gene>
<keyword evidence="1" id="KW-0472">Membrane</keyword>
<dbReference type="STRING" id="28084.Lche_3187"/>
<dbReference type="PATRIC" id="fig|28084.5.peg.3459"/>
<keyword evidence="1" id="KW-1133">Transmembrane helix</keyword>
<reference evidence="2 3" key="1">
    <citation type="submission" date="2015-11" db="EMBL/GenBank/DDBJ databases">
        <title>Genomic analysis of 38 Legionella species identifies large and diverse effector repertoires.</title>
        <authorList>
            <person name="Burstein D."/>
            <person name="Amaro F."/>
            <person name="Zusman T."/>
            <person name="Lifshitz Z."/>
            <person name="Cohen O."/>
            <person name="Gilbert J.A."/>
            <person name="Pupko T."/>
            <person name="Shuman H.A."/>
            <person name="Segal G."/>
        </authorList>
    </citation>
    <scope>NUCLEOTIDE SEQUENCE [LARGE SCALE GENOMIC DNA]</scope>
    <source>
        <strain evidence="2 3">ORW</strain>
    </source>
</reference>
<evidence type="ECO:0000313" key="2">
    <source>
        <dbReference type="EMBL" id="KTC81167.1"/>
    </source>
</evidence>
<accession>A0A0W0SCA9</accession>
<evidence type="ECO:0000256" key="1">
    <source>
        <dbReference type="SAM" id="Phobius"/>
    </source>
</evidence>
<dbReference type="Proteomes" id="UP000054921">
    <property type="component" value="Unassembled WGS sequence"/>
</dbReference>
<keyword evidence="1" id="KW-0812">Transmembrane</keyword>
<feature type="transmembrane region" description="Helical" evidence="1">
    <location>
        <begin position="779"/>
        <end position="800"/>
    </location>
</feature>